<dbReference type="InterPro" id="IPR051459">
    <property type="entry name" value="Cytochrome_c-type_DH"/>
</dbReference>
<dbReference type="GO" id="GO:0020037">
    <property type="term" value="F:heme binding"/>
    <property type="evidence" value="ECO:0007669"/>
    <property type="project" value="InterPro"/>
</dbReference>
<dbReference type="RefSeq" id="WP_146507161.1">
    <property type="nucleotide sequence ID" value="NZ_SIHI01000001.1"/>
</dbReference>
<accession>A0A5C5X529</accession>
<dbReference type="PANTHER" id="PTHR35008">
    <property type="entry name" value="BLL4482 PROTEIN-RELATED"/>
    <property type="match status" value="1"/>
</dbReference>
<evidence type="ECO:0000259" key="6">
    <source>
        <dbReference type="PROSITE" id="PS51007"/>
    </source>
</evidence>
<feature type="region of interest" description="Disordered" evidence="5">
    <location>
        <begin position="76"/>
        <end position="95"/>
    </location>
</feature>
<feature type="domain" description="Cytochrome c" evidence="6">
    <location>
        <begin position="168"/>
        <end position="262"/>
    </location>
</feature>
<evidence type="ECO:0000313" key="7">
    <source>
        <dbReference type="EMBL" id="TWT57315.1"/>
    </source>
</evidence>
<gene>
    <name evidence="7" type="ORF">KOR42_06750</name>
</gene>
<evidence type="ECO:0000256" key="4">
    <source>
        <dbReference type="PROSITE-ProRule" id="PRU00433"/>
    </source>
</evidence>
<dbReference type="EMBL" id="SIHI01000001">
    <property type="protein sequence ID" value="TWT57315.1"/>
    <property type="molecule type" value="Genomic_DNA"/>
</dbReference>
<sequence>MRTSFTVLLISLCVGCGEQPKFVHRAEFEDLAPYAQDYVNQVLQSHFGEPTDMVVWDRLPLKEHTATATVVIDNIPSDEKVKEEEEAAGTPRTSITGPVSVRQLELDLNSQNLDIGEGTELLWLDGPLEGFPSSWVTDWDAETQTVRLETPLHDLPFNGDQVVLGPGEVLVQGRLLYAEHCQHCHGVTGDGNGPTAPYLNPKPRDYRLGVFKFTTTKRENRAAREDLSKVIEDGVPGTYMPSFKLLTQEEMTSIVEYVLWLSMRGELEYQLISLISDEGYSVEAIRERVADGESYQSIRDEFIERVNDPDEFNYEVDTIVSRIANDWEASQSEDALIHPISPRVPYTPESIARGRELYLNESLKCAQCHGEAGYGNGSQIYAVAKMKNGDDYPVPGLHDDWGNLVKPRNLHNGTYRGGRRPIDLYSRIYAGIKGTPMPPFATLVRRSDPEDPSSPLTDEDIWDLVNYIYSIPLDGYLPGQDPGASAPESEGVAVHSFE</sequence>
<organism evidence="7 8">
    <name type="scientific">Thalassoglobus neptunius</name>
    <dbReference type="NCBI Taxonomy" id="1938619"/>
    <lineage>
        <taxon>Bacteria</taxon>
        <taxon>Pseudomonadati</taxon>
        <taxon>Planctomycetota</taxon>
        <taxon>Planctomycetia</taxon>
        <taxon>Planctomycetales</taxon>
        <taxon>Planctomycetaceae</taxon>
        <taxon>Thalassoglobus</taxon>
    </lineage>
</organism>
<dbReference type="Proteomes" id="UP000317243">
    <property type="component" value="Unassembled WGS sequence"/>
</dbReference>
<dbReference type="SUPFAM" id="SSF46626">
    <property type="entry name" value="Cytochrome c"/>
    <property type="match status" value="2"/>
</dbReference>
<protein>
    <submittedName>
        <fullName evidence="7">Cytochrome c</fullName>
    </submittedName>
</protein>
<proteinExistence type="predicted"/>
<dbReference type="PANTHER" id="PTHR35008:SF8">
    <property type="entry name" value="ALCOHOL DEHYDROGENASE CYTOCHROME C SUBUNIT"/>
    <property type="match status" value="1"/>
</dbReference>
<evidence type="ECO:0000256" key="1">
    <source>
        <dbReference type="ARBA" id="ARBA00022617"/>
    </source>
</evidence>
<evidence type="ECO:0000313" key="8">
    <source>
        <dbReference type="Proteomes" id="UP000317243"/>
    </source>
</evidence>
<keyword evidence="1 4" id="KW-0349">Heme</keyword>
<keyword evidence="3 4" id="KW-0408">Iron</keyword>
<feature type="region of interest" description="Disordered" evidence="5">
    <location>
        <begin position="479"/>
        <end position="498"/>
    </location>
</feature>
<evidence type="ECO:0000256" key="5">
    <source>
        <dbReference type="SAM" id="MobiDB-lite"/>
    </source>
</evidence>
<dbReference type="AlphaFoldDB" id="A0A5C5X529"/>
<name>A0A5C5X529_9PLAN</name>
<dbReference type="InterPro" id="IPR036909">
    <property type="entry name" value="Cyt_c-like_dom_sf"/>
</dbReference>
<dbReference type="GO" id="GO:0009055">
    <property type="term" value="F:electron transfer activity"/>
    <property type="evidence" value="ECO:0007669"/>
    <property type="project" value="InterPro"/>
</dbReference>
<dbReference type="GO" id="GO:0046872">
    <property type="term" value="F:metal ion binding"/>
    <property type="evidence" value="ECO:0007669"/>
    <property type="project" value="UniProtKB-KW"/>
</dbReference>
<feature type="domain" description="Cytochrome c" evidence="6">
    <location>
        <begin position="349"/>
        <end position="472"/>
    </location>
</feature>
<evidence type="ECO:0000256" key="2">
    <source>
        <dbReference type="ARBA" id="ARBA00022723"/>
    </source>
</evidence>
<comment type="caution">
    <text evidence="7">The sequence shown here is derived from an EMBL/GenBank/DDBJ whole genome shotgun (WGS) entry which is preliminary data.</text>
</comment>
<dbReference type="InterPro" id="IPR009056">
    <property type="entry name" value="Cyt_c-like_dom"/>
</dbReference>
<reference evidence="7 8" key="1">
    <citation type="submission" date="2019-02" db="EMBL/GenBank/DDBJ databases">
        <title>Deep-cultivation of Planctomycetes and their phenomic and genomic characterization uncovers novel biology.</title>
        <authorList>
            <person name="Wiegand S."/>
            <person name="Jogler M."/>
            <person name="Boedeker C."/>
            <person name="Pinto D."/>
            <person name="Vollmers J."/>
            <person name="Rivas-Marin E."/>
            <person name="Kohn T."/>
            <person name="Peeters S.H."/>
            <person name="Heuer A."/>
            <person name="Rast P."/>
            <person name="Oberbeckmann S."/>
            <person name="Bunk B."/>
            <person name="Jeske O."/>
            <person name="Meyerdierks A."/>
            <person name="Storesund J.E."/>
            <person name="Kallscheuer N."/>
            <person name="Luecker S."/>
            <person name="Lage O.M."/>
            <person name="Pohl T."/>
            <person name="Merkel B.J."/>
            <person name="Hornburger P."/>
            <person name="Mueller R.-W."/>
            <person name="Bruemmer F."/>
            <person name="Labrenz M."/>
            <person name="Spormann A.M."/>
            <person name="Op Den Camp H."/>
            <person name="Overmann J."/>
            <person name="Amann R."/>
            <person name="Jetten M.S.M."/>
            <person name="Mascher T."/>
            <person name="Medema M.H."/>
            <person name="Devos D.P."/>
            <person name="Kaster A.-K."/>
            <person name="Ovreas L."/>
            <person name="Rohde M."/>
            <person name="Galperin M.Y."/>
            <person name="Jogler C."/>
        </authorList>
    </citation>
    <scope>NUCLEOTIDE SEQUENCE [LARGE SCALE GENOMIC DNA]</scope>
    <source>
        <strain evidence="7 8">KOR42</strain>
    </source>
</reference>
<evidence type="ECO:0000256" key="3">
    <source>
        <dbReference type="ARBA" id="ARBA00023004"/>
    </source>
</evidence>
<keyword evidence="2 4" id="KW-0479">Metal-binding</keyword>
<dbReference type="OrthoDB" id="9808312at2"/>
<dbReference type="Pfam" id="PF00034">
    <property type="entry name" value="Cytochrom_C"/>
    <property type="match status" value="2"/>
</dbReference>
<keyword evidence="8" id="KW-1185">Reference proteome</keyword>
<dbReference type="Gene3D" id="1.10.760.10">
    <property type="entry name" value="Cytochrome c-like domain"/>
    <property type="match status" value="2"/>
</dbReference>
<dbReference type="PROSITE" id="PS51007">
    <property type="entry name" value="CYTC"/>
    <property type="match status" value="2"/>
</dbReference>